<comment type="caution">
    <text evidence="3">The sequence shown here is derived from an EMBL/GenBank/DDBJ whole genome shotgun (WGS) entry which is preliminary data.</text>
</comment>
<evidence type="ECO:0000259" key="1">
    <source>
        <dbReference type="Pfam" id="PF13556"/>
    </source>
</evidence>
<keyword evidence="4" id="KW-1185">Reference proteome</keyword>
<proteinExistence type="predicted"/>
<feature type="domain" description="PucR C-terminal helix-turn-helix" evidence="1">
    <location>
        <begin position="341"/>
        <end position="399"/>
    </location>
</feature>
<dbReference type="InterPro" id="IPR041522">
    <property type="entry name" value="CdaR_GGDEF"/>
</dbReference>
<dbReference type="InterPro" id="IPR051448">
    <property type="entry name" value="CdaR-like_regulators"/>
</dbReference>
<protein>
    <submittedName>
        <fullName evidence="3">PucR family transcriptional regulator</fullName>
    </submittedName>
</protein>
<feature type="domain" description="CdaR GGDEF-like" evidence="2">
    <location>
        <begin position="176"/>
        <end position="289"/>
    </location>
</feature>
<dbReference type="InterPro" id="IPR025736">
    <property type="entry name" value="PucR_C-HTH_dom"/>
</dbReference>
<dbReference type="Proteomes" id="UP001597097">
    <property type="component" value="Unassembled WGS sequence"/>
</dbReference>
<evidence type="ECO:0000259" key="2">
    <source>
        <dbReference type="Pfam" id="PF17853"/>
    </source>
</evidence>
<dbReference type="EMBL" id="JBHUCM010000031">
    <property type="protein sequence ID" value="MFD1541960.1"/>
    <property type="molecule type" value="Genomic_DNA"/>
</dbReference>
<gene>
    <name evidence="3" type="ORF">ACFSJ0_33265</name>
</gene>
<reference evidence="4" key="1">
    <citation type="journal article" date="2019" name="Int. J. Syst. Evol. Microbiol.">
        <title>The Global Catalogue of Microorganisms (GCM) 10K type strain sequencing project: providing services to taxonomists for standard genome sequencing and annotation.</title>
        <authorList>
            <consortium name="The Broad Institute Genomics Platform"/>
            <consortium name="The Broad Institute Genome Sequencing Center for Infectious Disease"/>
            <person name="Wu L."/>
            <person name="Ma J."/>
        </authorList>
    </citation>
    <scope>NUCLEOTIDE SEQUENCE [LARGE SCALE GENOMIC DNA]</scope>
    <source>
        <strain evidence="4">CGMCC 1.15399</strain>
    </source>
</reference>
<dbReference type="PANTHER" id="PTHR33744">
    <property type="entry name" value="CARBOHYDRATE DIACID REGULATOR"/>
    <property type="match status" value="1"/>
</dbReference>
<dbReference type="Pfam" id="PF17853">
    <property type="entry name" value="GGDEF_2"/>
    <property type="match status" value="1"/>
</dbReference>
<evidence type="ECO:0000313" key="4">
    <source>
        <dbReference type="Proteomes" id="UP001597097"/>
    </source>
</evidence>
<name>A0ABW4GHE8_9ACTN</name>
<dbReference type="RefSeq" id="WP_219535472.1">
    <property type="nucleotide sequence ID" value="NZ_JAHKRM010000026.1"/>
</dbReference>
<dbReference type="Pfam" id="PF13556">
    <property type="entry name" value="HTH_30"/>
    <property type="match status" value="1"/>
</dbReference>
<dbReference type="PANTHER" id="PTHR33744:SF1">
    <property type="entry name" value="DNA-BINDING TRANSCRIPTIONAL ACTIVATOR ADER"/>
    <property type="match status" value="1"/>
</dbReference>
<evidence type="ECO:0000313" key="3">
    <source>
        <dbReference type="EMBL" id="MFD1541960.1"/>
    </source>
</evidence>
<accession>A0ABW4GHE8</accession>
<sequence length="408" mass="44955">MTTELQRLIDGLGRRLQRNITVDDWRLRQLAFSSHEFGGVDRLRELSILKREVPSGAADWTFGAGAKTADGPFRPPIAPEIGATMQRLCVPIRQEGVLLGFVWILEGDDPLTDPETEAVLAALDTIAIAIQRDQLAHELHKSRSRGLLRDLVATDDPRAREHAAAELIDADLFVASEPVVAVVVTLHPGEPALLDGERNVLDGWLERIGARLLDRRHVSLIRRDHGLMLVSDKDPLVSGAAKQSLLAELVGNLSRDLTGVEPVVGIGEPVDDLRDFYRSYQQAAHAARVTRLADGFGQVTSFDRLGVYGLLSRIPPEELTVHALPPGLRRLLEAGVKGEQLADTLEAFLEHAGDVQAAAEKLFIHRTTLYYRLQRIEEYTGAQLALGEDRLALHLGLKIARLIGLRHD</sequence>
<organism evidence="3 4">
    <name type="scientific">Nonomuraea guangzhouensis</name>
    <dbReference type="NCBI Taxonomy" id="1291555"/>
    <lineage>
        <taxon>Bacteria</taxon>
        <taxon>Bacillati</taxon>
        <taxon>Actinomycetota</taxon>
        <taxon>Actinomycetes</taxon>
        <taxon>Streptosporangiales</taxon>
        <taxon>Streptosporangiaceae</taxon>
        <taxon>Nonomuraea</taxon>
    </lineage>
</organism>